<dbReference type="HOGENOM" id="CLU_2371840_0_0_6"/>
<keyword evidence="2" id="KW-1185">Reference proteome</keyword>
<dbReference type="AlphaFoldDB" id="A0A090AEL0"/>
<name>A0A090AEL0_9GAMM</name>
<dbReference type="OrthoDB" id="518124at2"/>
<evidence type="ECO:0000313" key="1">
    <source>
        <dbReference type="EMBL" id="BAP55369.1"/>
    </source>
</evidence>
<proteinExistence type="predicted"/>
<dbReference type="STRING" id="40754.THII_1072"/>
<dbReference type="Proteomes" id="UP000031623">
    <property type="component" value="Chromosome"/>
</dbReference>
<evidence type="ECO:0000313" key="2">
    <source>
        <dbReference type="Proteomes" id="UP000031623"/>
    </source>
</evidence>
<organism evidence="1 2">
    <name type="scientific">Thioploca ingrica</name>
    <dbReference type="NCBI Taxonomy" id="40754"/>
    <lineage>
        <taxon>Bacteria</taxon>
        <taxon>Pseudomonadati</taxon>
        <taxon>Pseudomonadota</taxon>
        <taxon>Gammaproteobacteria</taxon>
        <taxon>Thiotrichales</taxon>
        <taxon>Thiotrichaceae</taxon>
        <taxon>Thioploca</taxon>
    </lineage>
</organism>
<accession>A0A090AEL0</accession>
<gene>
    <name evidence="1" type="ORF">THII_1072</name>
</gene>
<dbReference type="EMBL" id="AP014633">
    <property type="protein sequence ID" value="BAP55369.1"/>
    <property type="molecule type" value="Genomic_DNA"/>
</dbReference>
<protein>
    <submittedName>
        <fullName evidence="1">Uncharacterized protein</fullName>
    </submittedName>
</protein>
<reference evidence="1" key="1">
    <citation type="journal article" date="2014" name="ISME J.">
        <title>Ecophysiology of Thioploca ingrica as revealed by the complete genome sequence supplemented with proteomic evidence.</title>
        <authorList>
            <person name="Kojima H."/>
            <person name="Ogura Y."/>
            <person name="Yamamoto N."/>
            <person name="Togashi T."/>
            <person name="Mori H."/>
            <person name="Watanabe T."/>
            <person name="Nemoto F."/>
            <person name="Kurokawa K."/>
            <person name="Hayashi T."/>
            <person name="Fukui M."/>
        </authorList>
    </citation>
    <scope>NUCLEOTIDE SEQUENCE [LARGE SCALE GENOMIC DNA]</scope>
</reference>
<dbReference type="KEGG" id="tig:THII_1072"/>
<sequence>MFEQPYLMVVKAKKDNFTEGWGQCLAELVAAQKLNGNNFEQTLFGIVSNGEIWEFGKLIGQRFIKNSDLYVIKELDKLGGVLNYLFEQCKLQFTS</sequence>